<dbReference type="OrthoDB" id="1522895at2"/>
<feature type="domain" description="ImpA N-terminal" evidence="2">
    <location>
        <begin position="34"/>
        <end position="127"/>
    </location>
</feature>
<dbReference type="InterPro" id="IPR010657">
    <property type="entry name" value="ImpA_N"/>
</dbReference>
<accession>W8KU26</accession>
<reference evidence="4" key="2">
    <citation type="submission" date="2014-02" db="EMBL/GenBank/DDBJ databases">
        <title>Draft Genome Sequence of extremely halophilic bacteria Halorhodospira halochloris.</title>
        <authorList>
            <person name="Singh K.S."/>
        </authorList>
    </citation>
    <scope>NUCLEOTIDE SEQUENCE [LARGE SCALE GENOMIC DNA]</scope>
    <source>
        <strain evidence="4">A</strain>
    </source>
</reference>
<feature type="region of interest" description="Disordered" evidence="1">
    <location>
        <begin position="16"/>
        <end position="36"/>
    </location>
</feature>
<dbReference type="HOGENOM" id="CLU_026423_0_0_6"/>
<proteinExistence type="predicted"/>
<gene>
    <name evidence="3" type="ORF">M911_00020</name>
</gene>
<protein>
    <recommendedName>
        <fullName evidence="2">ImpA N-terminal domain-containing protein</fullName>
    </recommendedName>
</protein>
<evidence type="ECO:0000313" key="3">
    <source>
        <dbReference type="EMBL" id="AHK80527.1"/>
    </source>
</evidence>
<feature type="region of interest" description="Disordered" evidence="1">
    <location>
        <begin position="188"/>
        <end position="219"/>
    </location>
</feature>
<dbReference type="AlphaFoldDB" id="W8KU26"/>
<dbReference type="PANTHER" id="PTHR37024">
    <property type="entry name" value="TYPE VI SECRETION SYSTEM DUF2094 AND IMPA-RELATED DOMAIN PROTEIN"/>
    <property type="match status" value="1"/>
</dbReference>
<evidence type="ECO:0000313" key="4">
    <source>
        <dbReference type="Proteomes" id="UP000019442"/>
    </source>
</evidence>
<dbReference type="Pfam" id="PF16989">
    <property type="entry name" value="T6SS_VasJ"/>
    <property type="match status" value="1"/>
</dbReference>
<dbReference type="InterPro" id="IPR017739">
    <property type="entry name" value="T6SS-assoc_VCA0119"/>
</dbReference>
<dbReference type="Proteomes" id="UP000019442">
    <property type="component" value="Chromosome"/>
</dbReference>
<evidence type="ECO:0000259" key="2">
    <source>
        <dbReference type="Pfam" id="PF06812"/>
    </source>
</evidence>
<name>W8KU26_9GAMM</name>
<sequence length="534" mass="58417">MKAISHQASAALDDPDSLIQRATAPLPEGSGVEDPRHHPTLLAIKQAMGRLQGTDFDQVIQDASGFLATQAKDLRVAGYLWLTLITRDQIDGLITGTALYRKLLECQDSPIHPIKPAQRRAALDWLNSERVRLLLNRLGATPDTDALDLIEVDLEHIETCLAQGPWDDPETPPRWQVLRQWLQARRKETVTGQGAKSEASVAPQGLGQKPQPEPSPPAIAAQVPAGMVHTAAEALLSTARDLHDALLREGRPIEALAFARAARWAPLSLPPHDQGITRIPPPRAGGWACLDDAQARGDWAGVLKSGAALFFEPGFHLALDLQQRLAIAAEHHHAHDLALDIQSQARALIQRLPGLETLRFEDGRPFADATTLAWLRDDPAMESSQTLLPTCSLPPVDHDAPAPDSDALKDLSVPDAWQALEHWPMATERQRLMVAIARADLCLRARRPDVALLVLQAARSQLETIRIVDWEPAMGWTLLTRLRQVAITLHGRGLPQEALIQDCEQELARLDPKAAMESFTLPEGCGRGPRPGPA</sequence>
<dbReference type="RefSeq" id="WP_025280150.1">
    <property type="nucleotide sequence ID" value="NZ_CP007268.1"/>
</dbReference>
<dbReference type="PANTHER" id="PTHR37024:SF5">
    <property type="entry name" value="IMPA N-TERMINAL DOMAIN-CONTAINING PROTEIN"/>
    <property type="match status" value="1"/>
</dbReference>
<organism evidence="3 4">
    <name type="scientific">Ectothiorhodospira haloalkaliphila</name>
    <dbReference type="NCBI Taxonomy" id="421628"/>
    <lineage>
        <taxon>Bacteria</taxon>
        <taxon>Pseudomonadati</taxon>
        <taxon>Pseudomonadota</taxon>
        <taxon>Gammaproteobacteria</taxon>
        <taxon>Chromatiales</taxon>
        <taxon>Ectothiorhodospiraceae</taxon>
        <taxon>Ectothiorhodospira</taxon>
    </lineage>
</organism>
<dbReference type="KEGG" id="hhc:M911_00020"/>
<dbReference type="Pfam" id="PF06812">
    <property type="entry name" value="ImpA_N"/>
    <property type="match status" value="1"/>
</dbReference>
<evidence type="ECO:0000256" key="1">
    <source>
        <dbReference type="SAM" id="MobiDB-lite"/>
    </source>
</evidence>
<keyword evidence="4" id="KW-1185">Reference proteome</keyword>
<reference evidence="3 4" key="1">
    <citation type="journal article" date="2014" name="J Genomics">
        <title>Draft Genome Sequence of the Extremely Halophilic Phototrophic Purple Sulfur Bacterium Halorhodospira halochloris.</title>
        <authorList>
            <person name="Singh K.S."/>
            <person name="Kirksey J."/>
            <person name="Hoff W.D."/>
            <person name="Deole R."/>
        </authorList>
    </citation>
    <scope>NUCLEOTIDE SEQUENCE [LARGE SCALE GENOMIC DNA]</scope>
    <source>
        <strain evidence="3 4">A</strain>
    </source>
</reference>
<dbReference type="EMBL" id="CP007268">
    <property type="protein sequence ID" value="AHK80527.1"/>
    <property type="molecule type" value="Genomic_DNA"/>
</dbReference>